<dbReference type="GO" id="GO:0008270">
    <property type="term" value="F:zinc ion binding"/>
    <property type="evidence" value="ECO:0007669"/>
    <property type="project" value="UniProtKB-KW"/>
</dbReference>
<evidence type="ECO:0000259" key="9">
    <source>
        <dbReference type="PROSITE" id="PS50157"/>
    </source>
</evidence>
<keyword evidence="6" id="KW-0539">Nucleus</keyword>
<keyword evidence="3" id="KW-0677">Repeat</keyword>
<keyword evidence="8" id="KW-0175">Coiled coil</keyword>
<feature type="domain" description="C2H2-type" evidence="9">
    <location>
        <begin position="380"/>
        <end position="407"/>
    </location>
</feature>
<reference evidence="10 11" key="2">
    <citation type="submission" date="2017-04" db="EMBL/GenBank/DDBJ databases">
        <title>CpG methylation of centromeres and impact of large insertions on vertebrate speciation.</title>
        <authorList>
            <person name="Ichikawa K."/>
            <person name="Yoshimura J."/>
            <person name="Morishita S."/>
        </authorList>
    </citation>
    <scope>NUCLEOTIDE SEQUENCE</scope>
    <source>
        <strain evidence="10 11">HSOK</strain>
    </source>
</reference>
<dbReference type="PANTHER" id="PTHR23234">
    <property type="entry name" value="ZNF44 PROTEIN"/>
    <property type="match status" value="1"/>
</dbReference>
<feature type="domain" description="C2H2-type" evidence="9">
    <location>
        <begin position="408"/>
        <end position="435"/>
    </location>
</feature>
<feature type="domain" description="C2H2-type" evidence="9">
    <location>
        <begin position="464"/>
        <end position="492"/>
    </location>
</feature>
<dbReference type="FunFam" id="3.30.160.60:FF:000710">
    <property type="entry name" value="Zinc finger protein 768"/>
    <property type="match status" value="1"/>
</dbReference>
<dbReference type="GO" id="GO:0045596">
    <property type="term" value="P:negative regulation of cell differentiation"/>
    <property type="evidence" value="ECO:0007669"/>
    <property type="project" value="UniProtKB-ARBA"/>
</dbReference>
<dbReference type="Gene3D" id="3.30.160.60">
    <property type="entry name" value="Classic Zinc Finger"/>
    <property type="match status" value="8"/>
</dbReference>
<feature type="domain" description="C2H2-type" evidence="9">
    <location>
        <begin position="436"/>
        <end position="463"/>
    </location>
</feature>
<dbReference type="Ensembl" id="ENSORLT00015034402.1">
    <property type="protein sequence ID" value="ENSORLP00015032674.1"/>
    <property type="gene ID" value="ENSORLG00015017622.1"/>
</dbReference>
<dbReference type="SMART" id="SM00355">
    <property type="entry name" value="ZnF_C2H2"/>
    <property type="match status" value="8"/>
</dbReference>
<feature type="coiled-coil region" evidence="8">
    <location>
        <begin position="13"/>
        <end position="40"/>
    </location>
</feature>
<keyword evidence="2" id="KW-0479">Metal-binding</keyword>
<evidence type="ECO:0000256" key="6">
    <source>
        <dbReference type="ARBA" id="ARBA00023242"/>
    </source>
</evidence>
<protein>
    <recommendedName>
        <fullName evidence="9">C2H2-type domain-containing protein</fullName>
    </recommendedName>
</protein>
<comment type="subcellular location">
    <subcellularLocation>
        <location evidence="1">Nucleus</location>
    </subcellularLocation>
</comment>
<dbReference type="SUPFAM" id="SSF57667">
    <property type="entry name" value="beta-beta-alpha zinc fingers"/>
    <property type="match status" value="4"/>
</dbReference>
<evidence type="ECO:0000256" key="5">
    <source>
        <dbReference type="ARBA" id="ARBA00022833"/>
    </source>
</evidence>
<dbReference type="PROSITE" id="PS50157">
    <property type="entry name" value="ZINC_FINGER_C2H2_2"/>
    <property type="match status" value="8"/>
</dbReference>
<evidence type="ECO:0000313" key="11">
    <source>
        <dbReference type="Proteomes" id="UP000265200"/>
    </source>
</evidence>
<feature type="domain" description="C2H2-type" evidence="9">
    <location>
        <begin position="352"/>
        <end position="379"/>
    </location>
</feature>
<evidence type="ECO:0000256" key="3">
    <source>
        <dbReference type="ARBA" id="ARBA00022737"/>
    </source>
</evidence>
<dbReference type="Pfam" id="PF00096">
    <property type="entry name" value="zf-C2H2"/>
    <property type="match status" value="6"/>
</dbReference>
<dbReference type="GO" id="GO:1990837">
    <property type="term" value="F:sequence-specific double-stranded DNA binding"/>
    <property type="evidence" value="ECO:0007669"/>
    <property type="project" value="UniProtKB-ARBA"/>
</dbReference>
<evidence type="ECO:0000256" key="4">
    <source>
        <dbReference type="ARBA" id="ARBA00022771"/>
    </source>
</evidence>
<evidence type="ECO:0000256" key="2">
    <source>
        <dbReference type="ARBA" id="ARBA00022723"/>
    </source>
</evidence>
<dbReference type="Pfam" id="PF13913">
    <property type="entry name" value="zf-C2HC_2"/>
    <property type="match status" value="1"/>
</dbReference>
<feature type="domain" description="C2H2-type" evidence="9">
    <location>
        <begin position="296"/>
        <end position="323"/>
    </location>
</feature>
<name>A0A3P9JK99_ORYLA</name>
<dbReference type="PROSITE" id="PS00028">
    <property type="entry name" value="ZINC_FINGER_C2H2_1"/>
    <property type="match status" value="7"/>
</dbReference>
<dbReference type="FunFam" id="3.30.160.60:FF:000303">
    <property type="entry name" value="Zinc finger protein 41"/>
    <property type="match status" value="1"/>
</dbReference>
<keyword evidence="4 7" id="KW-0863">Zinc-finger</keyword>
<dbReference type="FunFam" id="3.30.160.60:FF:000478">
    <property type="entry name" value="Zinc finger protein 133"/>
    <property type="match status" value="1"/>
</dbReference>
<dbReference type="Proteomes" id="UP000265200">
    <property type="component" value="Chromosome 17"/>
</dbReference>
<evidence type="ECO:0000256" key="7">
    <source>
        <dbReference type="PROSITE-ProRule" id="PRU00042"/>
    </source>
</evidence>
<reference evidence="10" key="3">
    <citation type="submission" date="2025-08" db="UniProtKB">
        <authorList>
            <consortium name="Ensembl"/>
        </authorList>
    </citation>
    <scope>IDENTIFICATION</scope>
    <source>
        <strain evidence="10">HSOK</strain>
    </source>
</reference>
<evidence type="ECO:0000256" key="1">
    <source>
        <dbReference type="ARBA" id="ARBA00004123"/>
    </source>
</evidence>
<sequence>MRGKIISYSTHKKRKEKADLLELENKIKTLETAYAASAQEHILGDMKNLKLQLNDIINKQTQFQIQRLRLERYENSNKSGKFLANQLKINKEKSTITSIMDQTGNVTHDPVKINNAFKDFYQNLYTPQINPSEQSINSFLNNINLPKLNEDQITNLDSPLSLSELHEALSLMPNGKAPGPDGFPAEFYKEFWEQLAPTFYKTVKFINESQSLSPNMNSANIILLLKPDKDPTSPSSYRPISLINADVKIIYNSGDDNHMIHETNENVSRCDTCAKVFGTKLQMKKHRRIHTCEKQFLCSTCGKKFRDASTLKHHVRTHTGERPFPCQTCGRSFWCCGKLMVHSRIHTGDKPYLCNTCGRGFSQSSALKRHTTVHTESKLYSCRICGKGFSQNSDVTVHLRTHTGEKPYTCNTCGRRFSDSSAFKRHTAIHVDMKPYSCQICSKSFRQSGHLMRHMSVHSGERSFSCQECGKSFRQGNNLVRHRRACLIGSLPLQGKRSVVMQ</sequence>
<keyword evidence="5" id="KW-0862">Zinc</keyword>
<evidence type="ECO:0000313" key="10">
    <source>
        <dbReference type="Ensembl" id="ENSORLP00015032674.1"/>
    </source>
</evidence>
<evidence type="ECO:0000256" key="8">
    <source>
        <dbReference type="SAM" id="Coils"/>
    </source>
</evidence>
<dbReference type="FunFam" id="3.30.160.60:FF:000358">
    <property type="entry name" value="zinc finger protein 24"/>
    <property type="match status" value="1"/>
</dbReference>
<dbReference type="AlphaFoldDB" id="A0A3P9JK99"/>
<dbReference type="InterPro" id="IPR036236">
    <property type="entry name" value="Znf_C2H2_sf"/>
</dbReference>
<reference key="1">
    <citation type="journal article" date="2007" name="Nature">
        <title>The medaka draft genome and insights into vertebrate genome evolution.</title>
        <authorList>
            <person name="Kasahara M."/>
            <person name="Naruse K."/>
            <person name="Sasaki S."/>
            <person name="Nakatani Y."/>
            <person name="Qu W."/>
            <person name="Ahsan B."/>
            <person name="Yamada T."/>
            <person name="Nagayasu Y."/>
            <person name="Doi K."/>
            <person name="Kasai Y."/>
            <person name="Jindo T."/>
            <person name="Kobayashi D."/>
            <person name="Shimada A."/>
            <person name="Toyoda A."/>
            <person name="Kuroki Y."/>
            <person name="Fujiyama A."/>
            <person name="Sasaki T."/>
            <person name="Shimizu A."/>
            <person name="Asakawa S."/>
            <person name="Shimizu N."/>
            <person name="Hashimoto S."/>
            <person name="Yang J."/>
            <person name="Lee Y."/>
            <person name="Matsushima K."/>
            <person name="Sugano S."/>
            <person name="Sakaizumi M."/>
            <person name="Narita T."/>
            <person name="Ohishi K."/>
            <person name="Haga S."/>
            <person name="Ohta F."/>
            <person name="Nomoto H."/>
            <person name="Nogata K."/>
            <person name="Morishita T."/>
            <person name="Endo T."/>
            <person name="Shin-I T."/>
            <person name="Takeda H."/>
            <person name="Morishita S."/>
            <person name="Kohara Y."/>
        </authorList>
    </citation>
    <scope>NUCLEOTIDE SEQUENCE [LARGE SCALE GENOMIC DNA]</scope>
    <source>
        <strain>Hd-rR</strain>
    </source>
</reference>
<feature type="domain" description="C2H2-type" evidence="9">
    <location>
        <begin position="268"/>
        <end position="295"/>
    </location>
</feature>
<dbReference type="PANTHER" id="PTHR23234:SF8">
    <property type="entry name" value="C2H2-TYPE DOMAIN-CONTAINING PROTEIN"/>
    <property type="match status" value="1"/>
</dbReference>
<feature type="domain" description="C2H2-type" evidence="9">
    <location>
        <begin position="324"/>
        <end position="351"/>
    </location>
</feature>
<dbReference type="InterPro" id="IPR050758">
    <property type="entry name" value="Znf_C2H2-type"/>
</dbReference>
<accession>A0A3P9JK99</accession>
<dbReference type="FunFam" id="3.30.160.60:FF:000912">
    <property type="entry name" value="Zinc finger protein 660"/>
    <property type="match status" value="1"/>
</dbReference>
<dbReference type="GO" id="GO:0005634">
    <property type="term" value="C:nucleus"/>
    <property type="evidence" value="ECO:0007669"/>
    <property type="project" value="UniProtKB-SubCell"/>
</dbReference>
<dbReference type="FunFam" id="3.30.160.60:FF:000295">
    <property type="entry name" value="zinc finger protein 19"/>
    <property type="match status" value="1"/>
</dbReference>
<reference evidence="10" key="4">
    <citation type="submission" date="2025-09" db="UniProtKB">
        <authorList>
            <consortium name="Ensembl"/>
        </authorList>
    </citation>
    <scope>IDENTIFICATION</scope>
    <source>
        <strain evidence="10">HSOK</strain>
    </source>
</reference>
<dbReference type="InterPro" id="IPR013087">
    <property type="entry name" value="Znf_C2H2_type"/>
</dbReference>
<proteinExistence type="predicted"/>
<organism evidence="10 11">
    <name type="scientific">Oryzias latipes</name>
    <name type="common">Japanese rice fish</name>
    <name type="synonym">Japanese killifish</name>
    <dbReference type="NCBI Taxonomy" id="8090"/>
    <lineage>
        <taxon>Eukaryota</taxon>
        <taxon>Metazoa</taxon>
        <taxon>Chordata</taxon>
        <taxon>Craniata</taxon>
        <taxon>Vertebrata</taxon>
        <taxon>Euteleostomi</taxon>
        <taxon>Actinopterygii</taxon>
        <taxon>Neopterygii</taxon>
        <taxon>Teleostei</taxon>
        <taxon>Neoteleostei</taxon>
        <taxon>Acanthomorphata</taxon>
        <taxon>Ovalentaria</taxon>
        <taxon>Atherinomorphae</taxon>
        <taxon>Beloniformes</taxon>
        <taxon>Adrianichthyidae</taxon>
        <taxon>Oryziinae</taxon>
        <taxon>Oryzias</taxon>
    </lineage>
</organism>
<dbReference type="FunFam" id="3.30.160.60:FF:001498">
    <property type="entry name" value="Zinc finger protein 404"/>
    <property type="match status" value="1"/>
</dbReference>